<protein>
    <recommendedName>
        <fullName evidence="4">Outer membrane lipoprotein-sorting protein</fullName>
    </recommendedName>
</protein>
<sequence>MKTKFILAAFAMLALMSFTAPKTGEDVLKIMYNRYAGKWHRTLTFTQKTERFRNDSLKSTQMWHEAMLAPDKLRIDIEPFDAGNSIIFRGDSTYNFRNGQLRAASKDENDLIFLLGGLYFYTWDNAVAKLKALGYDLTKTYETEWKGKQVYVIGASNKNDITSNQLWVDKKDMFLVRMLEKARGTTEECIFENHVKVGGGWSETKASFYFGGKLLQVETYSDYAMPATLDEKFFDPKQYEKYVK</sequence>
<evidence type="ECO:0000313" key="2">
    <source>
        <dbReference type="EMBL" id="MBE9668385.1"/>
    </source>
</evidence>
<evidence type="ECO:0008006" key="4">
    <source>
        <dbReference type="Google" id="ProtNLM"/>
    </source>
</evidence>
<dbReference type="Proteomes" id="UP000632774">
    <property type="component" value="Unassembled WGS sequence"/>
</dbReference>
<evidence type="ECO:0000313" key="3">
    <source>
        <dbReference type="Proteomes" id="UP000632774"/>
    </source>
</evidence>
<proteinExistence type="predicted"/>
<keyword evidence="3" id="KW-1185">Reference proteome</keyword>
<feature type="chain" id="PRO_5046698112" description="Outer membrane lipoprotein-sorting protein" evidence="1">
    <location>
        <begin position="23"/>
        <end position="244"/>
    </location>
</feature>
<dbReference type="RefSeq" id="WP_194107787.1">
    <property type="nucleotide sequence ID" value="NZ_JADFFM010000002.1"/>
</dbReference>
<keyword evidence="1" id="KW-0732">Signal</keyword>
<comment type="caution">
    <text evidence="2">The sequence shown here is derived from an EMBL/GenBank/DDBJ whole genome shotgun (WGS) entry which is preliminary data.</text>
</comment>
<gene>
    <name evidence="2" type="ORF">IRJ18_18590</name>
</gene>
<dbReference type="Gene3D" id="2.50.20.10">
    <property type="entry name" value="Lipoprotein localisation LolA/LolB/LppX"/>
    <property type="match status" value="1"/>
</dbReference>
<reference evidence="2 3" key="1">
    <citation type="submission" date="2020-10" db="EMBL/GenBank/DDBJ databases">
        <title>Mucilaginibacter mali sp. nov., isolated from rhizosphere soil of apple orchard.</title>
        <authorList>
            <person name="Lee J.-S."/>
            <person name="Kim H.S."/>
            <person name="Kim J.-S."/>
        </authorList>
    </citation>
    <scope>NUCLEOTIDE SEQUENCE [LARGE SCALE GENOMIC DNA]</scope>
    <source>
        <strain evidence="2 3">KCTC 23157</strain>
    </source>
</reference>
<name>A0ABR9XME6_9SPHI</name>
<feature type="signal peptide" evidence="1">
    <location>
        <begin position="1"/>
        <end position="22"/>
    </location>
</feature>
<accession>A0ABR9XME6</accession>
<dbReference type="EMBL" id="JADFFM010000002">
    <property type="protein sequence ID" value="MBE9668385.1"/>
    <property type="molecule type" value="Genomic_DNA"/>
</dbReference>
<evidence type="ECO:0000256" key="1">
    <source>
        <dbReference type="SAM" id="SignalP"/>
    </source>
</evidence>
<organism evidence="2 3">
    <name type="scientific">Mucilaginibacter boryungensis</name>
    <dbReference type="NCBI Taxonomy" id="768480"/>
    <lineage>
        <taxon>Bacteria</taxon>
        <taxon>Pseudomonadati</taxon>
        <taxon>Bacteroidota</taxon>
        <taxon>Sphingobacteriia</taxon>
        <taxon>Sphingobacteriales</taxon>
        <taxon>Sphingobacteriaceae</taxon>
        <taxon>Mucilaginibacter</taxon>
    </lineage>
</organism>